<name>C1BDK9_RHOOB</name>
<dbReference type="AlphaFoldDB" id="C1BDK9"/>
<evidence type="ECO:0000313" key="2">
    <source>
        <dbReference type="EMBL" id="BAH47062.1"/>
    </source>
</evidence>
<protein>
    <recommendedName>
        <fullName evidence="4">4Fe-4S Wbl-type domain-containing protein</fullName>
    </recommendedName>
</protein>
<keyword evidence="2" id="KW-0614">Plasmid</keyword>
<evidence type="ECO:0008006" key="4">
    <source>
        <dbReference type="Google" id="ProtNLM"/>
    </source>
</evidence>
<sequence length="233" mass="24871">MTNGPLREILAKHRSNHDHTSCTACGFVYTPDLPLCPPVAGALRELSTGAVRPQDLSLGHYTTGRLRAMAREHTGEGRCRRCGFVYSGQVRLCPTSRRIAAELETRGKAPATQPRTGQGLCAGKGSGWTVTSTKAAAWKRAMAACSVCPLLAQCETQLEDRLATGVKVREQIIAGRLFTVTGREVEAAGVDAFAVARGRTKKKQQQKPRAPIPAPAATPAPARQLALFEDGVA</sequence>
<dbReference type="HOGENOM" id="CLU_1304092_0_0_11"/>
<dbReference type="RefSeq" id="WP_012687102.1">
    <property type="nucleotide sequence ID" value="NC_012521.1"/>
</dbReference>
<reference evidence="2 3" key="1">
    <citation type="journal article" date="2005" name="J. Biosci. Bioeng.">
        <title>Isolation and characterization of benzene-tolerant Rhodococcus opacus strains.</title>
        <authorList>
            <person name="Na K.S."/>
            <person name="Kuroda A."/>
            <person name="Takiguchi N."/>
            <person name="Ikeda T."/>
            <person name="Ohtake H."/>
            <person name="Kato J."/>
        </authorList>
    </citation>
    <scope>NUCLEOTIDE SEQUENCE [LARGE SCALE GENOMIC DNA]</scope>
    <source>
        <strain evidence="2 3">B4</strain>
        <plasmid evidence="2">pROB02</plasmid>
    </source>
</reference>
<dbReference type="PATRIC" id="fig|632772.20.peg.8424"/>
<reference evidence="2 3" key="2">
    <citation type="submission" date="2009-03" db="EMBL/GenBank/DDBJ databases">
        <title>Comparison of the complete genome sequences of Rhodococcus erythropolis PR4 and Rhodococcus opacus B4.</title>
        <authorList>
            <person name="Takarada H."/>
            <person name="Sekine M."/>
            <person name="Hosoyama A."/>
            <person name="Yamada R."/>
            <person name="Fujisawa T."/>
            <person name="Omata S."/>
            <person name="Shimizu A."/>
            <person name="Tsukatani N."/>
            <person name="Tanikawa S."/>
            <person name="Fujita N."/>
            <person name="Harayama S."/>
        </authorList>
    </citation>
    <scope>NUCLEOTIDE SEQUENCE [LARGE SCALE GENOMIC DNA]</scope>
    <source>
        <strain evidence="2 3">B4</strain>
        <plasmid evidence="2 3">pROB02</plasmid>
    </source>
</reference>
<accession>C1BDK9</accession>
<feature type="region of interest" description="Disordered" evidence="1">
    <location>
        <begin position="197"/>
        <end position="221"/>
    </location>
</feature>
<organism evidence="2 3">
    <name type="scientific">Rhodococcus opacus (strain B4)</name>
    <dbReference type="NCBI Taxonomy" id="632772"/>
    <lineage>
        <taxon>Bacteria</taxon>
        <taxon>Bacillati</taxon>
        <taxon>Actinomycetota</taxon>
        <taxon>Actinomycetes</taxon>
        <taxon>Mycobacteriales</taxon>
        <taxon>Nocardiaceae</taxon>
        <taxon>Rhodococcus</taxon>
    </lineage>
</organism>
<evidence type="ECO:0000256" key="1">
    <source>
        <dbReference type="SAM" id="MobiDB-lite"/>
    </source>
</evidence>
<gene>
    <name evidence="2" type="ordered locus">ROP_pROB02-00490</name>
</gene>
<dbReference type="KEGG" id="rop:ROP_pROB02-00490"/>
<dbReference type="Proteomes" id="UP000002212">
    <property type="component" value="Plasmid pROB02"/>
</dbReference>
<evidence type="ECO:0000313" key="3">
    <source>
        <dbReference type="Proteomes" id="UP000002212"/>
    </source>
</evidence>
<dbReference type="EMBL" id="AP011117">
    <property type="protein sequence ID" value="BAH47062.1"/>
    <property type="molecule type" value="Genomic_DNA"/>
</dbReference>
<geneLocation type="plasmid" evidence="2 3">
    <name>pROB02</name>
</geneLocation>
<proteinExistence type="predicted"/>